<dbReference type="AlphaFoldDB" id="A0A6J2JB12"/>
<keyword evidence="7" id="KW-0472">Membrane</keyword>
<dbReference type="Pfam" id="PF03281">
    <property type="entry name" value="Mab-21"/>
    <property type="match status" value="1"/>
</dbReference>
<feature type="domain" description="Mab-21-like nucleotidyltransferase" evidence="13">
    <location>
        <begin position="321"/>
        <end position="528"/>
    </location>
</feature>
<dbReference type="InterPro" id="IPR005225">
    <property type="entry name" value="Small_GTP-bd"/>
</dbReference>
<dbReference type="InterPro" id="IPR006689">
    <property type="entry name" value="Small_GTPase_ARF/SAR"/>
</dbReference>
<comment type="similarity">
    <text evidence="3">Belongs to the small GTPase superfamily. Arf family.</text>
</comment>
<keyword evidence="11" id="KW-0460">Magnesium</keyword>
<evidence type="ECO:0000259" key="13">
    <source>
        <dbReference type="Pfam" id="PF03281"/>
    </source>
</evidence>
<dbReference type="GO" id="GO:0015031">
    <property type="term" value="P:protein transport"/>
    <property type="evidence" value="ECO:0007669"/>
    <property type="project" value="InterPro"/>
</dbReference>
<dbReference type="PROSITE" id="PS51419">
    <property type="entry name" value="RAB"/>
    <property type="match status" value="1"/>
</dbReference>
<dbReference type="GO" id="GO:0051301">
    <property type="term" value="P:cell division"/>
    <property type="evidence" value="ECO:0007669"/>
    <property type="project" value="UniProtKB-KW"/>
</dbReference>
<reference evidence="16" key="1">
    <citation type="submission" date="2025-08" db="UniProtKB">
        <authorList>
            <consortium name="RefSeq"/>
        </authorList>
    </citation>
    <scope>IDENTIFICATION</scope>
    <source>
        <tissue evidence="16">Silk gland</tissue>
    </source>
</reference>
<name>A0A6J2JB12_BOMMA</name>
<gene>
    <name evidence="16" type="primary">LOC114240100</name>
</gene>
<keyword evidence="15" id="KW-1185">Reference proteome</keyword>
<feature type="binding site" evidence="11">
    <location>
        <position position="34"/>
    </location>
    <ligand>
        <name>Mg(2+)</name>
        <dbReference type="ChEBI" id="CHEBI:18420"/>
    </ligand>
</feature>
<evidence type="ECO:0000313" key="16">
    <source>
        <dbReference type="RefSeq" id="XP_028026332.1"/>
    </source>
</evidence>
<keyword evidence="11" id="KW-0479">Metal-binding</keyword>
<evidence type="ECO:0000256" key="10">
    <source>
        <dbReference type="PIRSR" id="PIRSR606689-1"/>
    </source>
</evidence>
<evidence type="ECO:0000259" key="14">
    <source>
        <dbReference type="Pfam" id="PF20266"/>
    </source>
</evidence>
<dbReference type="Gene3D" id="3.40.50.300">
    <property type="entry name" value="P-loop containing nucleotide triphosphate hydrolases"/>
    <property type="match status" value="1"/>
</dbReference>
<dbReference type="SMART" id="SM00175">
    <property type="entry name" value="RAB"/>
    <property type="match status" value="1"/>
</dbReference>
<feature type="region of interest" description="Disordered" evidence="12">
    <location>
        <begin position="218"/>
        <end position="249"/>
    </location>
</feature>
<accession>A0A6J2JB12</accession>
<evidence type="ECO:0000256" key="1">
    <source>
        <dbReference type="ARBA" id="ARBA00004656"/>
    </source>
</evidence>
<dbReference type="RefSeq" id="XP_028026332.1">
    <property type="nucleotide sequence ID" value="XM_028170531.1"/>
</dbReference>
<feature type="binding site" evidence="10">
    <location>
        <position position="74"/>
    </location>
    <ligand>
        <name>GTP</name>
        <dbReference type="ChEBI" id="CHEBI:37565"/>
    </ligand>
</feature>
<dbReference type="GeneID" id="114240100"/>
<dbReference type="PRINTS" id="PR00328">
    <property type="entry name" value="SAR1GTPBP"/>
</dbReference>
<dbReference type="GO" id="GO:0005525">
    <property type="term" value="F:GTP binding"/>
    <property type="evidence" value="ECO:0007669"/>
    <property type="project" value="UniProtKB-KW"/>
</dbReference>
<dbReference type="InterPro" id="IPR046903">
    <property type="entry name" value="Mab-21-like_nuc_Trfase"/>
</dbReference>
<dbReference type="GO" id="GO:0046872">
    <property type="term" value="F:metal ion binding"/>
    <property type="evidence" value="ECO:0007669"/>
    <property type="project" value="UniProtKB-KW"/>
</dbReference>
<dbReference type="PANTHER" id="PTHR45732:SF7">
    <property type="entry name" value="ADP-RIBOSYLATION FACTOR-LIKE PROTEIN 8"/>
    <property type="match status" value="1"/>
</dbReference>
<dbReference type="SMART" id="SM01265">
    <property type="entry name" value="Mab-21"/>
    <property type="match status" value="1"/>
</dbReference>
<sequence>MLALINRILDWIKSLFWKEEMELTLVGLQYSGKTTFVNVIASGQFSEDMIPTVGFNMRKVTKGNVTIKVWDIGGQPRFRSMWERYCRGVNAIVYMVDAADPDKIEASRNELHSLLEKQQLTGIPVLVLGNKRDLPQALDEHGLIERMNLSAIQDREICCYSISCKEKDNIDITLQWLIAHSKSGSAHCEMNSPNQNTNNTESLLRSIINILGAILSTSSQPQRPQEQPTREEKTGFNSNSRAPESKCKEGISDKVPYNPKITNLESLLADISVRYIQLKESDFELHYKVLDTIFQNLHKKMKEIDPYYNRYSSTVHHAGSHYDNVRINKPDEFDMVIEIGVPLCFHEKTNNPNESDIKFEPRHAGYVQLKMGPQFQNLPMRDGVDWQINKTAYLWKDESNFLLSTKFLDWFKSVVKRALNKFDNENGQSVYNVGGVKYVIAHSQSGPAETLIITNKSKGFSLSVDLVPALKFPENRWPITKQYRQIPPNCRKGTWQLVGKPNKEAANKTDEVRSWRISMQNQERLLMHKTNNLRPALRLMKKLRDAQGMNAIASYFIKTLFLFEIVKVDDITFWSKNSPSKLFKLMVSRLHEVLVSGKLPYFWNREHNLLWNVRRNVLNSYAAKLKPLIAILQQPDDYLLVAGYLLTNSELKEYKEKILSRL</sequence>
<evidence type="ECO:0000256" key="3">
    <source>
        <dbReference type="ARBA" id="ARBA00010290"/>
    </source>
</evidence>
<dbReference type="InterPro" id="IPR046906">
    <property type="entry name" value="Mab-21_HhH/H2TH-like"/>
</dbReference>
<feature type="binding site" evidence="11">
    <location>
        <position position="52"/>
    </location>
    <ligand>
        <name>Mg(2+)</name>
        <dbReference type="ChEBI" id="CHEBI:18420"/>
    </ligand>
</feature>
<evidence type="ECO:0000313" key="15">
    <source>
        <dbReference type="Proteomes" id="UP000504629"/>
    </source>
</evidence>
<dbReference type="PANTHER" id="PTHR45732">
    <property type="entry name" value="ADP-RIBOSYLATION FACTOR-LIKE PROTEIN 8"/>
    <property type="match status" value="1"/>
</dbReference>
<evidence type="ECO:0000256" key="8">
    <source>
        <dbReference type="ARBA" id="ARBA00023228"/>
    </source>
</evidence>
<dbReference type="Gene3D" id="1.10.1410.40">
    <property type="match status" value="1"/>
</dbReference>
<dbReference type="FunFam" id="3.40.50.300:FF:000247">
    <property type="entry name" value="ADP-ribosylation factor-like GTPase 8A"/>
    <property type="match status" value="1"/>
</dbReference>
<dbReference type="PROSITE" id="PS51422">
    <property type="entry name" value="SAR1"/>
    <property type="match status" value="1"/>
</dbReference>
<dbReference type="InterPro" id="IPR044154">
    <property type="entry name" value="Arl8a/8b"/>
</dbReference>
<keyword evidence="4" id="KW-0132">Cell division</keyword>
<organism evidence="15 16">
    <name type="scientific">Bombyx mandarina</name>
    <name type="common">Wild silk moth</name>
    <name type="synonym">Wild silkworm</name>
    <dbReference type="NCBI Taxonomy" id="7092"/>
    <lineage>
        <taxon>Eukaryota</taxon>
        <taxon>Metazoa</taxon>
        <taxon>Ecdysozoa</taxon>
        <taxon>Arthropoda</taxon>
        <taxon>Hexapoda</taxon>
        <taxon>Insecta</taxon>
        <taxon>Pterygota</taxon>
        <taxon>Neoptera</taxon>
        <taxon>Endopterygota</taxon>
        <taxon>Lepidoptera</taxon>
        <taxon>Glossata</taxon>
        <taxon>Ditrysia</taxon>
        <taxon>Bombycoidea</taxon>
        <taxon>Bombycidae</taxon>
        <taxon>Bombycinae</taxon>
        <taxon>Bombyx</taxon>
    </lineage>
</organism>
<keyword evidence="9" id="KW-0131">Cell cycle</keyword>
<dbReference type="SMART" id="SM00178">
    <property type="entry name" value="SAR"/>
    <property type="match status" value="1"/>
</dbReference>
<evidence type="ECO:0000256" key="5">
    <source>
        <dbReference type="ARBA" id="ARBA00022741"/>
    </source>
</evidence>
<dbReference type="GO" id="GO:0016192">
    <property type="term" value="P:vesicle-mediated transport"/>
    <property type="evidence" value="ECO:0007669"/>
    <property type="project" value="UniProtKB-ARBA"/>
</dbReference>
<dbReference type="Pfam" id="PF20266">
    <property type="entry name" value="Mab-21_C"/>
    <property type="match status" value="1"/>
</dbReference>
<dbReference type="Pfam" id="PF00025">
    <property type="entry name" value="Arf"/>
    <property type="match status" value="1"/>
</dbReference>
<feature type="binding site" evidence="10">
    <location>
        <begin position="27"/>
        <end position="34"/>
    </location>
    <ligand>
        <name>GTP</name>
        <dbReference type="ChEBI" id="CHEBI:37565"/>
    </ligand>
</feature>
<keyword evidence="8" id="KW-0458">Lysosome</keyword>
<dbReference type="GO" id="GO:1904115">
    <property type="term" value="C:axon cytoplasm"/>
    <property type="evidence" value="ECO:0007669"/>
    <property type="project" value="GOC"/>
</dbReference>
<feature type="compositionally biased region" description="Low complexity" evidence="12">
    <location>
        <begin position="218"/>
        <end position="227"/>
    </location>
</feature>
<comment type="subcellular location">
    <subcellularLocation>
        <location evidence="1">Lysosome membrane</location>
    </subcellularLocation>
</comment>
<protein>
    <submittedName>
        <fullName evidence="16">Uncharacterized protein LOC114240100</fullName>
    </submittedName>
</protein>
<keyword evidence="6 10" id="KW-0342">GTP-binding</keyword>
<dbReference type="GO" id="GO:0048731">
    <property type="term" value="P:system development"/>
    <property type="evidence" value="ECO:0007669"/>
    <property type="project" value="UniProtKB-ARBA"/>
</dbReference>
<feature type="binding site" evidence="10">
    <location>
        <begin position="130"/>
        <end position="133"/>
    </location>
    <ligand>
        <name>GTP</name>
        <dbReference type="ChEBI" id="CHEBI:37565"/>
    </ligand>
</feature>
<dbReference type="NCBIfam" id="TIGR00231">
    <property type="entry name" value="small_GTP"/>
    <property type="match status" value="1"/>
</dbReference>
<dbReference type="OrthoDB" id="6054650at2759"/>
<dbReference type="CTD" id="327551"/>
<evidence type="ECO:0000256" key="9">
    <source>
        <dbReference type="ARBA" id="ARBA00023306"/>
    </source>
</evidence>
<dbReference type="SMART" id="SM00177">
    <property type="entry name" value="ARF"/>
    <property type="match status" value="1"/>
</dbReference>
<evidence type="ECO:0000256" key="11">
    <source>
        <dbReference type="PIRSR" id="PIRSR606689-2"/>
    </source>
</evidence>
<dbReference type="GO" id="GO:0005765">
    <property type="term" value="C:lysosomal membrane"/>
    <property type="evidence" value="ECO:0007669"/>
    <property type="project" value="UniProtKB-SubCell"/>
</dbReference>
<dbReference type="CDD" id="cd04159">
    <property type="entry name" value="Arl10_like"/>
    <property type="match status" value="1"/>
</dbReference>
<evidence type="ECO:0000256" key="2">
    <source>
        <dbReference type="ARBA" id="ARBA00008307"/>
    </source>
</evidence>
<dbReference type="KEGG" id="bman:114240100"/>
<evidence type="ECO:0000256" key="7">
    <source>
        <dbReference type="ARBA" id="ARBA00023136"/>
    </source>
</evidence>
<dbReference type="InterPro" id="IPR024810">
    <property type="entry name" value="MAB21L/cGLR"/>
</dbReference>
<feature type="domain" description="Mab-21-like HhH/H2TH-like" evidence="14">
    <location>
        <begin position="533"/>
        <end position="625"/>
    </location>
</feature>
<dbReference type="Proteomes" id="UP000504629">
    <property type="component" value="Unplaced"/>
</dbReference>
<dbReference type="InterPro" id="IPR027417">
    <property type="entry name" value="P-loop_NTPase"/>
</dbReference>
<dbReference type="Gene3D" id="3.30.460.90">
    <property type="match status" value="1"/>
</dbReference>
<evidence type="ECO:0000256" key="6">
    <source>
        <dbReference type="ARBA" id="ARBA00023134"/>
    </source>
</evidence>
<evidence type="ECO:0000256" key="4">
    <source>
        <dbReference type="ARBA" id="ARBA00022618"/>
    </source>
</evidence>
<dbReference type="GO" id="GO:0003924">
    <property type="term" value="F:GTPase activity"/>
    <property type="evidence" value="ECO:0007669"/>
    <property type="project" value="InterPro"/>
</dbReference>
<dbReference type="GO" id="GO:0008089">
    <property type="term" value="P:anterograde axonal transport"/>
    <property type="evidence" value="ECO:0007669"/>
    <property type="project" value="TreeGrafter"/>
</dbReference>
<dbReference type="PROSITE" id="PS51417">
    <property type="entry name" value="ARF"/>
    <property type="match status" value="1"/>
</dbReference>
<keyword evidence="5 10" id="KW-0547">Nucleotide-binding</keyword>
<evidence type="ECO:0000256" key="12">
    <source>
        <dbReference type="SAM" id="MobiDB-lite"/>
    </source>
</evidence>
<dbReference type="SUPFAM" id="SSF52540">
    <property type="entry name" value="P-loop containing nucleoside triphosphate hydrolases"/>
    <property type="match status" value="1"/>
</dbReference>
<comment type="similarity">
    <text evidence="2">Belongs to the mab-21 family.</text>
</comment>
<proteinExistence type="inferred from homology"/>